<feature type="binding site" evidence="1">
    <location>
        <position position="453"/>
    </location>
    <ligand>
        <name>Zn(2+)</name>
        <dbReference type="ChEBI" id="CHEBI:29105"/>
        <note>catalytic</note>
    </ligand>
</feature>
<proteinExistence type="predicted"/>
<keyword evidence="3" id="KW-0378">Hydrolase</keyword>
<organism evidence="3 4">
    <name type="scientific">Biomphalaria pfeifferi</name>
    <name type="common">Bloodfluke planorb</name>
    <name type="synonym">Freshwater snail</name>
    <dbReference type="NCBI Taxonomy" id="112525"/>
    <lineage>
        <taxon>Eukaryota</taxon>
        <taxon>Metazoa</taxon>
        <taxon>Spiralia</taxon>
        <taxon>Lophotrochozoa</taxon>
        <taxon>Mollusca</taxon>
        <taxon>Gastropoda</taxon>
        <taxon>Heterobranchia</taxon>
        <taxon>Euthyneura</taxon>
        <taxon>Panpulmonata</taxon>
        <taxon>Hygrophila</taxon>
        <taxon>Lymnaeoidea</taxon>
        <taxon>Planorbidae</taxon>
        <taxon>Biomphalaria</taxon>
    </lineage>
</organism>
<dbReference type="Gene3D" id="3.40.390.10">
    <property type="entry name" value="Collagenase (Catalytic Domain)"/>
    <property type="match status" value="1"/>
</dbReference>
<feature type="binding site" evidence="1">
    <location>
        <position position="449"/>
    </location>
    <ligand>
        <name>Zn(2+)</name>
        <dbReference type="ChEBI" id="CHEBI:29105"/>
        <note>catalytic</note>
    </ligand>
</feature>
<evidence type="ECO:0000313" key="4">
    <source>
        <dbReference type="Proteomes" id="UP001233172"/>
    </source>
</evidence>
<reference evidence="3" key="2">
    <citation type="submission" date="2023-04" db="EMBL/GenBank/DDBJ databases">
        <authorList>
            <person name="Bu L."/>
            <person name="Lu L."/>
            <person name="Laidemitt M.R."/>
            <person name="Zhang S.M."/>
            <person name="Mutuku M."/>
            <person name="Mkoji G."/>
            <person name="Steinauer M."/>
            <person name="Loker E.S."/>
        </authorList>
    </citation>
    <scope>NUCLEOTIDE SEQUENCE</scope>
    <source>
        <strain evidence="3">KasaAsao</strain>
        <tissue evidence="3">Whole Snail</tissue>
    </source>
</reference>
<evidence type="ECO:0000313" key="3">
    <source>
        <dbReference type="EMBL" id="KAK0053693.1"/>
    </source>
</evidence>
<dbReference type="PROSITE" id="PS50215">
    <property type="entry name" value="ADAM_MEPRO"/>
    <property type="match status" value="1"/>
</dbReference>
<keyword evidence="1" id="KW-0862">Zinc</keyword>
<dbReference type="Proteomes" id="UP001233172">
    <property type="component" value="Unassembled WGS sequence"/>
</dbReference>
<dbReference type="GO" id="GO:0043565">
    <property type="term" value="F:sequence-specific DNA binding"/>
    <property type="evidence" value="ECO:0007669"/>
    <property type="project" value="TreeGrafter"/>
</dbReference>
<keyword evidence="4" id="KW-1185">Reference proteome</keyword>
<dbReference type="GO" id="GO:0004222">
    <property type="term" value="F:metalloendopeptidase activity"/>
    <property type="evidence" value="ECO:0007669"/>
    <property type="project" value="InterPro"/>
</dbReference>
<dbReference type="InterPro" id="IPR024079">
    <property type="entry name" value="MetalloPept_cat_dom_sf"/>
</dbReference>
<dbReference type="PANTHER" id="PTHR47055">
    <property type="entry name" value="DDE_TNP_1_7 DOMAIN-CONTAINING PROTEIN"/>
    <property type="match status" value="1"/>
</dbReference>
<feature type="binding site" evidence="1">
    <location>
        <position position="459"/>
    </location>
    <ligand>
        <name>Zn(2+)</name>
        <dbReference type="ChEBI" id="CHEBI:29105"/>
        <note>catalytic</note>
    </ligand>
</feature>
<protein>
    <submittedName>
        <fullName evidence="3">Zinc metalloproteinase/disintegrin</fullName>
    </submittedName>
</protein>
<dbReference type="InterPro" id="IPR001590">
    <property type="entry name" value="Peptidase_M12B"/>
</dbReference>
<keyword evidence="3" id="KW-0482">Metalloprotease</keyword>
<dbReference type="InterPro" id="IPR029526">
    <property type="entry name" value="PGBD"/>
</dbReference>
<dbReference type="AlphaFoldDB" id="A0AAD8BGQ7"/>
<gene>
    <name evidence="3" type="ORF">Bpfe_016913</name>
</gene>
<evidence type="ECO:0000259" key="2">
    <source>
        <dbReference type="PROSITE" id="PS50215"/>
    </source>
</evidence>
<keyword evidence="1" id="KW-0479">Metal-binding</keyword>
<dbReference type="SUPFAM" id="SSF55486">
    <property type="entry name" value="Metalloproteases ('zincins'), catalytic domain"/>
    <property type="match status" value="1"/>
</dbReference>
<dbReference type="Pfam" id="PF01421">
    <property type="entry name" value="Reprolysin"/>
    <property type="match status" value="1"/>
</dbReference>
<dbReference type="GO" id="GO:0046872">
    <property type="term" value="F:metal ion binding"/>
    <property type="evidence" value="ECO:0007669"/>
    <property type="project" value="UniProtKB-KW"/>
</dbReference>
<dbReference type="Pfam" id="PF13843">
    <property type="entry name" value="DDE_Tnp_1_7"/>
    <property type="match status" value="1"/>
</dbReference>
<accession>A0AAD8BGQ7</accession>
<sequence length="740" mass="82766">MQCFIGVLLLSGYTVVPRRRMYWSLDQDVRNEAVAKAMSRNRFDEILRYFHPADNENLPEGDRFGKVRTMLTMLNERWMLYRPQNKELSIDESMIPYFGRHGAKQHIHGKPIRFGFKMWPLTTSTAYLIQAVPYQGASTGKTIPELGMGGSVVMDLISELPRSTKYNLYFDNLFTSLSLMDRLTKEGFGATGTLRSSRTEKAPIIDQKVMSKKVRGSFDYMQDKLSGCLMVRWHDNSVVTVLSNCHSIKPIETFAQEMMTSFYSFMFVMTYWLVTYTAQAQSYVAEGYFLVDDKVVQSYLAAVPETLTKDVRRAKAIEELNKDIDYVINEVNQLFSSLLTNGLTLEIRVRKLDVLPGNIFPANATLSTVPSGISSDVALKLFDNWVLAQNLYNLTKFDFAFLLTGFDLYGSAGSFTAGYAHVGKMCDPKLATGIGEFSRNYFTALSTAHEIGHILGSEHGGPASTNIMSSQLDPTDANRWSFSGCSVTDFKEYMATLNPNCLLTTDPASTKPTLTYGSYTGQILDPEAICQRTLNSSKSYMCKTWGFYNDNPPSGDKVCSEIYCYSPGTQYCSSAFSSEGMVCDAAMRCKSGKCLPDSSAPTNIDSKCVYGDQKILEIQSQGFYNTCQVFLSKNNTSVCYQSSINQRCCSSCKHYYTGRIGCEYGDRSVDCINPKYSKDLICPKYKDYLCCGSCSDYVGKRSNLPGDIDLVANAPELSLPPNVTDTFYAMSYHGQVRGQE</sequence>
<reference evidence="3" key="1">
    <citation type="journal article" date="2023" name="PLoS Negl. Trop. Dis.">
        <title>A genome sequence for Biomphalaria pfeifferi, the major vector snail for the human-infecting parasite Schistosoma mansoni.</title>
        <authorList>
            <person name="Bu L."/>
            <person name="Lu L."/>
            <person name="Laidemitt M.R."/>
            <person name="Zhang S.M."/>
            <person name="Mutuku M."/>
            <person name="Mkoji G."/>
            <person name="Steinauer M."/>
            <person name="Loker E.S."/>
        </authorList>
    </citation>
    <scope>NUCLEOTIDE SEQUENCE</scope>
    <source>
        <strain evidence="3">KasaAsao</strain>
    </source>
</reference>
<comment type="caution">
    <text evidence="3">The sequence shown here is derived from an EMBL/GenBank/DDBJ whole genome shotgun (WGS) entry which is preliminary data.</text>
</comment>
<dbReference type="EMBL" id="JASAOG010000084">
    <property type="protein sequence ID" value="KAK0053693.1"/>
    <property type="molecule type" value="Genomic_DNA"/>
</dbReference>
<dbReference type="InterPro" id="IPR052638">
    <property type="entry name" value="PiggyBac_TE-derived"/>
</dbReference>
<name>A0AAD8BGQ7_BIOPF</name>
<dbReference type="GO" id="GO:0006508">
    <property type="term" value="P:proteolysis"/>
    <property type="evidence" value="ECO:0007669"/>
    <property type="project" value="InterPro"/>
</dbReference>
<feature type="active site" evidence="1">
    <location>
        <position position="450"/>
    </location>
</feature>
<dbReference type="PANTHER" id="PTHR47055:SF3">
    <property type="entry name" value="PHORBOL-ESTER_DAG-TYPE DOMAIN-CONTAINING PROTEIN"/>
    <property type="match status" value="1"/>
</dbReference>
<feature type="domain" description="Peptidase M12B" evidence="2">
    <location>
        <begin position="283"/>
        <end position="506"/>
    </location>
</feature>
<keyword evidence="3" id="KW-0645">Protease</keyword>
<comment type="caution">
    <text evidence="1">Lacks conserved residue(s) required for the propagation of feature annotation.</text>
</comment>
<evidence type="ECO:0000256" key="1">
    <source>
        <dbReference type="PROSITE-ProRule" id="PRU00276"/>
    </source>
</evidence>